<dbReference type="Proteomes" id="UP000789595">
    <property type="component" value="Unassembled WGS sequence"/>
</dbReference>
<name>A0A7S4A3B0_9STRA</name>
<evidence type="ECO:0000313" key="3">
    <source>
        <dbReference type="Proteomes" id="UP000789595"/>
    </source>
</evidence>
<protein>
    <recommendedName>
        <fullName evidence="4">Calmodulin</fullName>
    </recommendedName>
</protein>
<sequence length="266" mass="29182">MGCHSSKQNSSTLVAPPFGVIRLDAWQREQLKEMERAAPNLVAYHKQTMQVTGELMGAGCAAPFLLARLLEAHNPKLRALARASFEVHDTSRTGTLSREESQTFFDDYVRIAVFINMAVTHHMLATDGGPALEALKPMMRQQLQLLHQRTAPGHRPEGFDGKRRDEAAFGVLDKNGNGQLVEEEVVEALTLGTPQQNQLMLALGIKDAALLKKTIEELHEQIVAQDIELEQLENVKRELPPIPRSPGGTMTLADGTVIHSSVASGV</sequence>
<reference evidence="2" key="2">
    <citation type="submission" date="2021-11" db="EMBL/GenBank/DDBJ databases">
        <authorList>
            <consortium name="Genoscope - CEA"/>
            <person name="William W."/>
        </authorList>
    </citation>
    <scope>NUCLEOTIDE SEQUENCE</scope>
</reference>
<keyword evidence="3" id="KW-1185">Reference proteome</keyword>
<dbReference type="EMBL" id="CAKKNE010000003">
    <property type="protein sequence ID" value="CAH0371575.1"/>
    <property type="molecule type" value="Genomic_DNA"/>
</dbReference>
<dbReference type="AlphaFoldDB" id="A0A7S4A3B0"/>
<dbReference type="SUPFAM" id="SSF47473">
    <property type="entry name" value="EF-hand"/>
    <property type="match status" value="1"/>
</dbReference>
<organism evidence="1">
    <name type="scientific">Pelagomonas calceolata</name>
    <dbReference type="NCBI Taxonomy" id="35677"/>
    <lineage>
        <taxon>Eukaryota</taxon>
        <taxon>Sar</taxon>
        <taxon>Stramenopiles</taxon>
        <taxon>Ochrophyta</taxon>
        <taxon>Pelagophyceae</taxon>
        <taxon>Pelagomonadales</taxon>
        <taxon>Pelagomonadaceae</taxon>
        <taxon>Pelagomonas</taxon>
    </lineage>
</organism>
<dbReference type="Gene3D" id="1.10.238.10">
    <property type="entry name" value="EF-hand"/>
    <property type="match status" value="1"/>
</dbReference>
<reference evidence="1" key="1">
    <citation type="submission" date="2021-01" db="EMBL/GenBank/DDBJ databases">
        <authorList>
            <person name="Corre E."/>
            <person name="Pelletier E."/>
            <person name="Niang G."/>
            <person name="Scheremetjew M."/>
            <person name="Finn R."/>
            <person name="Kale V."/>
            <person name="Holt S."/>
            <person name="Cochrane G."/>
            <person name="Meng A."/>
            <person name="Brown T."/>
            <person name="Cohen L."/>
        </authorList>
    </citation>
    <scope>NUCLEOTIDE SEQUENCE</scope>
    <source>
        <strain evidence="1">CCMP1756</strain>
    </source>
</reference>
<evidence type="ECO:0008006" key="4">
    <source>
        <dbReference type="Google" id="ProtNLM"/>
    </source>
</evidence>
<evidence type="ECO:0000313" key="2">
    <source>
        <dbReference type="EMBL" id="CAH0371575.1"/>
    </source>
</evidence>
<evidence type="ECO:0000313" key="1">
    <source>
        <dbReference type="EMBL" id="CAE0702209.1"/>
    </source>
</evidence>
<dbReference type="EMBL" id="HBIW01020514">
    <property type="protein sequence ID" value="CAE0702209.1"/>
    <property type="molecule type" value="Transcribed_RNA"/>
</dbReference>
<gene>
    <name evidence="1" type="ORF">PCAL00307_LOCUS17654</name>
    <name evidence="2" type="ORF">PECAL_3P15240</name>
</gene>
<dbReference type="InterPro" id="IPR011992">
    <property type="entry name" value="EF-hand-dom_pair"/>
</dbReference>
<proteinExistence type="predicted"/>
<accession>A0A7S4A3B0</accession>